<dbReference type="Pfam" id="PF24764">
    <property type="entry name" value="rva_4"/>
    <property type="match status" value="1"/>
</dbReference>
<gene>
    <name evidence="2" type="ORF">PACLA_8A041428</name>
</gene>
<dbReference type="AlphaFoldDB" id="A0A6S7I319"/>
<proteinExistence type="predicted"/>
<organism evidence="2 3">
    <name type="scientific">Paramuricea clavata</name>
    <name type="common">Red gorgonian</name>
    <name type="synonym">Violescent sea-whip</name>
    <dbReference type="NCBI Taxonomy" id="317549"/>
    <lineage>
        <taxon>Eukaryota</taxon>
        <taxon>Metazoa</taxon>
        <taxon>Cnidaria</taxon>
        <taxon>Anthozoa</taxon>
        <taxon>Octocorallia</taxon>
        <taxon>Malacalcyonacea</taxon>
        <taxon>Plexauridae</taxon>
        <taxon>Paramuricea</taxon>
    </lineage>
</organism>
<keyword evidence="3" id="KW-1185">Reference proteome</keyword>
<dbReference type="InterPro" id="IPR058913">
    <property type="entry name" value="Integrase_dom_put"/>
</dbReference>
<dbReference type="PANTHER" id="PTHR46791">
    <property type="entry name" value="EXPRESSED PROTEIN"/>
    <property type="match status" value="1"/>
</dbReference>
<dbReference type="EMBL" id="CACRXK020007381">
    <property type="protein sequence ID" value="CAB4012096.1"/>
    <property type="molecule type" value="Genomic_DNA"/>
</dbReference>
<sequence length="370" mass="44000">MDEEEEAIRYYFRRNYDYNAILEFLDKYHDIRMSKRTLLNRLRDYGLNRRNRNIDEDLLRDHINRELQGSGNLLGYRAMWRRLHLKYDINVPRSAVEELMREIDPEGVRSRKAHRLKRRKYSNLKPYGLPIHGCIDGFSRRLIWLKVEKSNNDPRVIANLFKNAIIEIEGCPTLLRTDRGTENAIVSSAQCFFRRNGTDSLAGLKAHRFGSSHSNQRIEAWWAFLRRTWSTWWMNFFKDMIHEGHLDASNKLHLECIWFCFKNLIQNELNGVMEEWNNHYIRKSRFQTASGIPNNLFFLPESVGATDRKHPYNREDMEEINNELRIPAENDDSLIYQEYFSYVSQIIRLGEPSSAREALTLYCRLLVAAQ</sequence>
<name>A0A6S7I319_PARCT</name>
<feature type="domain" description="Integrase core" evidence="1">
    <location>
        <begin position="125"/>
        <end position="289"/>
    </location>
</feature>
<dbReference type="Proteomes" id="UP001152795">
    <property type="component" value="Unassembled WGS sequence"/>
</dbReference>
<dbReference type="OrthoDB" id="7689536at2759"/>
<evidence type="ECO:0000313" key="2">
    <source>
        <dbReference type="EMBL" id="CAB4012096.1"/>
    </source>
</evidence>
<reference evidence="2" key="1">
    <citation type="submission" date="2020-04" db="EMBL/GenBank/DDBJ databases">
        <authorList>
            <person name="Alioto T."/>
            <person name="Alioto T."/>
            <person name="Gomez Garrido J."/>
        </authorList>
    </citation>
    <scope>NUCLEOTIDE SEQUENCE</scope>
    <source>
        <strain evidence="2">A484AB</strain>
    </source>
</reference>
<protein>
    <recommendedName>
        <fullName evidence="1">Integrase core domain-containing protein</fullName>
    </recommendedName>
</protein>
<dbReference type="InterPro" id="IPR036397">
    <property type="entry name" value="RNaseH_sf"/>
</dbReference>
<evidence type="ECO:0000259" key="1">
    <source>
        <dbReference type="Pfam" id="PF24764"/>
    </source>
</evidence>
<accession>A0A6S7I319</accession>
<evidence type="ECO:0000313" key="3">
    <source>
        <dbReference type="Proteomes" id="UP001152795"/>
    </source>
</evidence>
<dbReference type="Gene3D" id="3.30.420.10">
    <property type="entry name" value="Ribonuclease H-like superfamily/Ribonuclease H"/>
    <property type="match status" value="1"/>
</dbReference>
<comment type="caution">
    <text evidence="2">The sequence shown here is derived from an EMBL/GenBank/DDBJ whole genome shotgun (WGS) entry which is preliminary data.</text>
</comment>
<dbReference type="PANTHER" id="PTHR46791:SF13">
    <property type="entry name" value="CLR5 DOMAIN-CONTAINING PROTEIN"/>
    <property type="match status" value="1"/>
</dbReference>
<dbReference type="GO" id="GO:0003676">
    <property type="term" value="F:nucleic acid binding"/>
    <property type="evidence" value="ECO:0007669"/>
    <property type="project" value="InterPro"/>
</dbReference>